<reference evidence="2 3" key="1">
    <citation type="submission" date="2024-11" db="EMBL/GenBank/DDBJ databases">
        <title>Chromosome-level genome assembly of the freshwater bivalve Anodonta woodiana.</title>
        <authorList>
            <person name="Chen X."/>
        </authorList>
    </citation>
    <scope>NUCLEOTIDE SEQUENCE [LARGE SCALE GENOMIC DNA]</scope>
    <source>
        <strain evidence="2">MN2024</strain>
        <tissue evidence="2">Gills</tissue>
    </source>
</reference>
<sequence>MATAIDRLKVQGGPAPRNGVLSSTTTRVTFKGNKPTPSNIAELEKNYQFILKQDKTSDLMLKGINHLSVQARKSRHLSRVQEANVGISTMDSSQNVSEDTDVVIEKPHFVLCGLPIGSKTIDPQLYLNEARVGNYKTSARELNRVKRGNKSGRAYSEPTPSSRDREVNGSGAFRLALDDLDSMPVLSTPAMIPPLTPTNSAITNKRLGRESARSYLDIKGSKGLNNSAPNAWDVFPSQAFVLFSQHKKQPSLVACANDQTNETKDSFDTKPLRSDVNCSSTDDSIAKQISDQQKRPKYAKPFVRRGVKINFNNPYRNFKHKERQALANKDRYEFTSIEGYMTFNRQIKQKYGRDTIVPRSIIRIPNPCSDTFLLQMMYELNRPKSRRSLGGSSTSKLSESAAQKDLEDLVQSTTSSSLSKTNSSIDKFQSQYKSAICIKSSVDETTEEDNERRDNKGI</sequence>
<gene>
    <name evidence="2" type="ORF">ACJMK2_028194</name>
</gene>
<feature type="compositionally biased region" description="Low complexity" evidence="1">
    <location>
        <begin position="412"/>
        <end position="424"/>
    </location>
</feature>
<accession>A0ABD3X6W1</accession>
<dbReference type="Proteomes" id="UP001634394">
    <property type="component" value="Unassembled WGS sequence"/>
</dbReference>
<feature type="compositionally biased region" description="Polar residues" evidence="1">
    <location>
        <begin position="390"/>
        <end position="401"/>
    </location>
</feature>
<comment type="caution">
    <text evidence="2">The sequence shown here is derived from an EMBL/GenBank/DDBJ whole genome shotgun (WGS) entry which is preliminary data.</text>
</comment>
<proteinExistence type="predicted"/>
<protein>
    <submittedName>
        <fullName evidence="2">Uncharacterized protein</fullName>
    </submittedName>
</protein>
<organism evidence="2 3">
    <name type="scientific">Sinanodonta woodiana</name>
    <name type="common">Chinese pond mussel</name>
    <name type="synonym">Anodonta woodiana</name>
    <dbReference type="NCBI Taxonomy" id="1069815"/>
    <lineage>
        <taxon>Eukaryota</taxon>
        <taxon>Metazoa</taxon>
        <taxon>Spiralia</taxon>
        <taxon>Lophotrochozoa</taxon>
        <taxon>Mollusca</taxon>
        <taxon>Bivalvia</taxon>
        <taxon>Autobranchia</taxon>
        <taxon>Heteroconchia</taxon>
        <taxon>Palaeoheterodonta</taxon>
        <taxon>Unionida</taxon>
        <taxon>Unionoidea</taxon>
        <taxon>Unionidae</taxon>
        <taxon>Unioninae</taxon>
        <taxon>Sinanodonta</taxon>
    </lineage>
</organism>
<feature type="region of interest" description="Disordered" evidence="1">
    <location>
        <begin position="384"/>
        <end position="426"/>
    </location>
</feature>
<dbReference type="EMBL" id="JBJQND010000003">
    <property type="protein sequence ID" value="KAL3881802.1"/>
    <property type="molecule type" value="Genomic_DNA"/>
</dbReference>
<evidence type="ECO:0000313" key="3">
    <source>
        <dbReference type="Proteomes" id="UP001634394"/>
    </source>
</evidence>
<evidence type="ECO:0000256" key="1">
    <source>
        <dbReference type="SAM" id="MobiDB-lite"/>
    </source>
</evidence>
<name>A0ABD3X6W1_SINWO</name>
<feature type="region of interest" description="Disordered" evidence="1">
    <location>
        <begin position="146"/>
        <end position="167"/>
    </location>
</feature>
<feature type="region of interest" description="Disordered" evidence="1">
    <location>
        <begin position="1"/>
        <end position="22"/>
    </location>
</feature>
<dbReference type="AlphaFoldDB" id="A0ABD3X6W1"/>
<evidence type="ECO:0000313" key="2">
    <source>
        <dbReference type="EMBL" id="KAL3881802.1"/>
    </source>
</evidence>
<keyword evidence="3" id="KW-1185">Reference proteome</keyword>
<feature type="region of interest" description="Disordered" evidence="1">
    <location>
        <begin position="439"/>
        <end position="458"/>
    </location>
</feature>